<accession>A0A8S8XB35</accession>
<reference evidence="1" key="1">
    <citation type="submission" date="2021-02" db="EMBL/GenBank/DDBJ databases">
        <title>Genome sequence of Rhodospirillales sp. strain TMPK1 isolated from soil.</title>
        <authorList>
            <person name="Nakai R."/>
            <person name="Kusada H."/>
            <person name="Tamaki H."/>
        </authorList>
    </citation>
    <scope>NUCLEOTIDE SEQUENCE</scope>
    <source>
        <strain evidence="1">TMPK1</strain>
    </source>
</reference>
<dbReference type="Proteomes" id="UP000681075">
    <property type="component" value="Unassembled WGS sequence"/>
</dbReference>
<protein>
    <submittedName>
        <fullName evidence="1">Uncharacterized protein</fullName>
    </submittedName>
</protein>
<dbReference type="InterPro" id="IPR036388">
    <property type="entry name" value="WH-like_DNA-bd_sf"/>
</dbReference>
<proteinExistence type="predicted"/>
<evidence type="ECO:0000313" key="2">
    <source>
        <dbReference type="Proteomes" id="UP000681075"/>
    </source>
</evidence>
<dbReference type="AlphaFoldDB" id="A0A8S8XB35"/>
<dbReference type="EMBL" id="BOPV01000001">
    <property type="protein sequence ID" value="GIL40683.1"/>
    <property type="molecule type" value="Genomic_DNA"/>
</dbReference>
<name>A0A8S8XB35_9PROT</name>
<comment type="caution">
    <text evidence="1">The sequence shown here is derived from an EMBL/GenBank/DDBJ whole genome shotgun (WGS) entry which is preliminary data.</text>
</comment>
<dbReference type="SUPFAM" id="SSF46785">
    <property type="entry name" value="Winged helix' DNA-binding domain"/>
    <property type="match status" value="1"/>
</dbReference>
<sequence length="148" mass="17252">MDDLRRELNVLAGLSAAPATSFSPVQAQKFFFLCDKEQAAALGGELFNFDAYDYGPFDREVYRMLEKLEHDGYVRIVNPESRYRRYQLTDEGFERGRRQLAKLNGELQGWLEQTSRWVQSLSFGQLVEAIYNKYPQMKKNSVYRFAQG</sequence>
<gene>
    <name evidence="1" type="ORF">TMPK1_29200</name>
</gene>
<dbReference type="RefSeq" id="WP_420243848.1">
    <property type="nucleotide sequence ID" value="NZ_BOPV01000001.1"/>
</dbReference>
<keyword evidence="2" id="KW-1185">Reference proteome</keyword>
<evidence type="ECO:0000313" key="1">
    <source>
        <dbReference type="EMBL" id="GIL40683.1"/>
    </source>
</evidence>
<organism evidence="1 2">
    <name type="scientific">Roseiterribacter gracilis</name>
    <dbReference type="NCBI Taxonomy" id="2812848"/>
    <lineage>
        <taxon>Bacteria</taxon>
        <taxon>Pseudomonadati</taxon>
        <taxon>Pseudomonadota</taxon>
        <taxon>Alphaproteobacteria</taxon>
        <taxon>Rhodospirillales</taxon>
        <taxon>Roseiterribacteraceae</taxon>
        <taxon>Roseiterribacter</taxon>
    </lineage>
</organism>
<dbReference type="InterPro" id="IPR036390">
    <property type="entry name" value="WH_DNA-bd_sf"/>
</dbReference>
<dbReference type="Gene3D" id="1.10.10.10">
    <property type="entry name" value="Winged helix-like DNA-binding domain superfamily/Winged helix DNA-binding domain"/>
    <property type="match status" value="1"/>
</dbReference>